<dbReference type="Proteomes" id="UP000092504">
    <property type="component" value="Unassembled WGS sequence"/>
</dbReference>
<keyword evidence="2 4" id="KW-0378">Hydrolase</keyword>
<name>A0A1B8NYS3_HALEL</name>
<keyword evidence="2 4" id="KW-0326">Glycosidase</keyword>
<organism evidence="4 5">
    <name type="scientific">Halomonas elongata</name>
    <dbReference type="NCBI Taxonomy" id="2746"/>
    <lineage>
        <taxon>Bacteria</taxon>
        <taxon>Pseudomonadati</taxon>
        <taxon>Pseudomonadota</taxon>
        <taxon>Gammaproteobacteria</taxon>
        <taxon>Oceanospirillales</taxon>
        <taxon>Halomonadaceae</taxon>
        <taxon>Halomonas</taxon>
    </lineage>
</organism>
<dbReference type="GO" id="GO:0005975">
    <property type="term" value="P:carbohydrate metabolic process"/>
    <property type="evidence" value="ECO:0007669"/>
    <property type="project" value="InterPro"/>
</dbReference>
<dbReference type="PANTHER" id="PTHR22762:SF165">
    <property type="entry name" value="PUTATIVE (AFU_ORTHOLOGUE AFUA_1G06560)-RELATED"/>
    <property type="match status" value="1"/>
</dbReference>
<dbReference type="EC" id="3.2.1.177" evidence="4"/>
<comment type="caution">
    <text evidence="4">The sequence shown here is derived from an EMBL/GenBank/DDBJ whole genome shotgun (WGS) entry which is preliminary data.</text>
</comment>
<feature type="domain" description="Glycoside hydrolase family 31 TIM barrel" evidence="3">
    <location>
        <begin position="1"/>
        <end position="83"/>
    </location>
</feature>
<comment type="similarity">
    <text evidence="1 2">Belongs to the glycosyl hydrolase 31 family.</text>
</comment>
<accession>A0A1B8NYS3</accession>
<proteinExistence type="inferred from homology"/>
<evidence type="ECO:0000259" key="3">
    <source>
        <dbReference type="Pfam" id="PF01055"/>
    </source>
</evidence>
<dbReference type="InterPro" id="IPR017853">
    <property type="entry name" value="GH"/>
</dbReference>
<evidence type="ECO:0000313" key="4">
    <source>
        <dbReference type="EMBL" id="OBX35177.1"/>
    </source>
</evidence>
<reference evidence="4 5" key="1">
    <citation type="submission" date="2016-06" db="EMBL/GenBank/DDBJ databases">
        <title>Genome sequence of halotolerant plant growth promoting strain of Halomonas elongata HEK1 isolated from salterns of Rann of Kutch, Gujarat, India.</title>
        <authorList>
            <person name="Gaba S."/>
            <person name="Singh R.N."/>
            <person name="Abrol S."/>
            <person name="Kaushik R."/>
            <person name="Saxena A.K."/>
        </authorList>
    </citation>
    <scope>NUCLEOTIDE SEQUENCE [LARGE SCALE GENOMIC DNA]</scope>
    <source>
        <strain evidence="4 5">HEK1</strain>
    </source>
</reference>
<dbReference type="AlphaFoldDB" id="A0A1B8NYS3"/>
<dbReference type="SUPFAM" id="SSF51445">
    <property type="entry name" value="(Trans)glycosidases"/>
    <property type="match status" value="1"/>
</dbReference>
<protein>
    <submittedName>
        <fullName evidence="4">Alpha-xylosidase</fullName>
        <ecNumber evidence="4">3.2.1.177</ecNumber>
    </submittedName>
</protein>
<evidence type="ECO:0000256" key="2">
    <source>
        <dbReference type="RuleBase" id="RU361185"/>
    </source>
</evidence>
<dbReference type="GO" id="GO:0061634">
    <property type="term" value="F:alpha-D-xyloside xylohydrolase"/>
    <property type="evidence" value="ECO:0007669"/>
    <property type="project" value="UniProtKB-EC"/>
</dbReference>
<dbReference type="Gene3D" id="3.20.20.80">
    <property type="entry name" value="Glycosidases"/>
    <property type="match status" value="1"/>
</dbReference>
<dbReference type="EMBL" id="MAJD01000002">
    <property type="protein sequence ID" value="OBX35177.1"/>
    <property type="molecule type" value="Genomic_DNA"/>
</dbReference>
<gene>
    <name evidence="4" type="primary">yicI_2</name>
    <name evidence="4" type="ORF">A8U91_04248</name>
</gene>
<sequence>MGLGLALSGISNVGHDVGGFSGPRPDPELFVRWVQNGVMHPRFTIHSWNDDGTVNEPWMYPEVLDAVRDAIRLRYRLLPYLYTVAWRATLNSSR</sequence>
<dbReference type="InterPro" id="IPR000322">
    <property type="entry name" value="Glyco_hydro_31_TIM"/>
</dbReference>
<dbReference type="PATRIC" id="fig|2746.7.peg.4371"/>
<dbReference type="PANTHER" id="PTHR22762">
    <property type="entry name" value="ALPHA-GLUCOSIDASE"/>
    <property type="match status" value="1"/>
</dbReference>
<dbReference type="Pfam" id="PF01055">
    <property type="entry name" value="Glyco_hydro_31_2nd"/>
    <property type="match status" value="1"/>
</dbReference>
<evidence type="ECO:0000313" key="5">
    <source>
        <dbReference type="Proteomes" id="UP000092504"/>
    </source>
</evidence>
<evidence type="ECO:0000256" key="1">
    <source>
        <dbReference type="ARBA" id="ARBA00007806"/>
    </source>
</evidence>